<gene>
    <name evidence="6" type="ORF">F5Z01DRAFT_441320</name>
</gene>
<feature type="region of interest" description="Disordered" evidence="4">
    <location>
        <begin position="120"/>
        <end position="175"/>
    </location>
</feature>
<dbReference type="EMBL" id="MU251290">
    <property type="protein sequence ID" value="KAG9249818.1"/>
    <property type="molecule type" value="Genomic_DNA"/>
</dbReference>
<keyword evidence="3" id="KW-0539">Nucleus</keyword>
<dbReference type="Proteomes" id="UP000887229">
    <property type="component" value="Unassembled WGS sequence"/>
</dbReference>
<dbReference type="GO" id="GO:0000981">
    <property type="term" value="F:DNA-binding transcription factor activity, RNA polymerase II-specific"/>
    <property type="evidence" value="ECO:0007669"/>
    <property type="project" value="InterPro"/>
</dbReference>
<keyword evidence="1" id="KW-0805">Transcription regulation</keyword>
<dbReference type="AlphaFoldDB" id="A0A9P7ZCT1"/>
<proteinExistence type="predicted"/>
<evidence type="ECO:0000313" key="7">
    <source>
        <dbReference type="Proteomes" id="UP000887229"/>
    </source>
</evidence>
<dbReference type="GO" id="GO:0008270">
    <property type="term" value="F:zinc ion binding"/>
    <property type="evidence" value="ECO:0007669"/>
    <property type="project" value="InterPro"/>
</dbReference>
<keyword evidence="2" id="KW-0804">Transcription</keyword>
<sequence length="236" mass="25794">MVRGSPRTSASASGSSTSTPTRKTMRKGTHSCMECRRRKIRCDSMPGASACFNCKSRCTPCISQSGDGARLPMRQRLGSDSLANGSSEAPTWSARSLGVPQAPDVLENSVTDQRAPFLAVLGPSGLSKSPKTEDPYTSSRRPARDRSVSYSSADDRRSSRAFSRLHEPSVPDQGGITCETVRAELPSYDSIMKVALAHRGWWVRIHKAVRGMLDDTIESFPDFVRRAYEQSAFRTG</sequence>
<evidence type="ECO:0000256" key="2">
    <source>
        <dbReference type="ARBA" id="ARBA00023163"/>
    </source>
</evidence>
<dbReference type="GeneID" id="70290681"/>
<dbReference type="PANTHER" id="PTHR47840">
    <property type="entry name" value="ZN(II)2CYS6 TRANSCRIPTION FACTOR (EUROFUNG)-RELATED"/>
    <property type="match status" value="1"/>
</dbReference>
<evidence type="ECO:0000259" key="5">
    <source>
        <dbReference type="PROSITE" id="PS50048"/>
    </source>
</evidence>
<evidence type="ECO:0000256" key="4">
    <source>
        <dbReference type="SAM" id="MobiDB-lite"/>
    </source>
</evidence>
<dbReference type="PANTHER" id="PTHR47840:SF1">
    <property type="entry name" value="ZN(II)2CYS6 TRANSCRIPTION FACTOR (EUROFUNG)"/>
    <property type="match status" value="1"/>
</dbReference>
<name>A0A9P7ZCT1_9HYPO</name>
<feature type="compositionally biased region" description="Basic and acidic residues" evidence="4">
    <location>
        <begin position="142"/>
        <end position="169"/>
    </location>
</feature>
<dbReference type="PROSITE" id="PS00463">
    <property type="entry name" value="ZN2_CY6_FUNGAL_1"/>
    <property type="match status" value="1"/>
</dbReference>
<feature type="region of interest" description="Disordered" evidence="4">
    <location>
        <begin position="1"/>
        <end position="28"/>
    </location>
</feature>
<dbReference type="OrthoDB" id="5392779at2759"/>
<feature type="domain" description="Zn(2)-C6 fungal-type" evidence="5">
    <location>
        <begin position="31"/>
        <end position="63"/>
    </location>
</feature>
<dbReference type="SUPFAM" id="SSF57701">
    <property type="entry name" value="Zn2/Cys6 DNA-binding domain"/>
    <property type="match status" value="1"/>
</dbReference>
<comment type="caution">
    <text evidence="6">The sequence shown here is derived from an EMBL/GenBank/DDBJ whole genome shotgun (WGS) entry which is preliminary data.</text>
</comment>
<evidence type="ECO:0000256" key="1">
    <source>
        <dbReference type="ARBA" id="ARBA00023015"/>
    </source>
</evidence>
<dbReference type="SMART" id="SM00066">
    <property type="entry name" value="GAL4"/>
    <property type="match status" value="1"/>
</dbReference>
<protein>
    <recommendedName>
        <fullName evidence="5">Zn(2)-C6 fungal-type domain-containing protein</fullName>
    </recommendedName>
</protein>
<evidence type="ECO:0000256" key="3">
    <source>
        <dbReference type="ARBA" id="ARBA00023242"/>
    </source>
</evidence>
<keyword evidence="7" id="KW-1185">Reference proteome</keyword>
<accession>A0A9P7ZCT1</accession>
<dbReference type="Gene3D" id="4.10.240.10">
    <property type="entry name" value="Zn(2)-C6 fungal-type DNA-binding domain"/>
    <property type="match status" value="1"/>
</dbReference>
<reference evidence="6" key="1">
    <citation type="journal article" date="2021" name="IMA Fungus">
        <title>Genomic characterization of three marine fungi, including Emericellopsis atlantica sp. nov. with signatures of a generalist lifestyle and marine biomass degradation.</title>
        <authorList>
            <person name="Hagestad O.C."/>
            <person name="Hou L."/>
            <person name="Andersen J.H."/>
            <person name="Hansen E.H."/>
            <person name="Altermark B."/>
            <person name="Li C."/>
            <person name="Kuhnert E."/>
            <person name="Cox R.J."/>
            <person name="Crous P.W."/>
            <person name="Spatafora J.W."/>
            <person name="Lail K."/>
            <person name="Amirebrahimi M."/>
            <person name="Lipzen A."/>
            <person name="Pangilinan J."/>
            <person name="Andreopoulos W."/>
            <person name="Hayes R.D."/>
            <person name="Ng V."/>
            <person name="Grigoriev I.V."/>
            <person name="Jackson S.A."/>
            <person name="Sutton T.D.S."/>
            <person name="Dobson A.D.W."/>
            <person name="Rama T."/>
        </authorList>
    </citation>
    <scope>NUCLEOTIDE SEQUENCE</scope>
    <source>
        <strain evidence="6">TS7</strain>
    </source>
</reference>
<dbReference type="PROSITE" id="PS50048">
    <property type="entry name" value="ZN2_CY6_FUNGAL_2"/>
    <property type="match status" value="1"/>
</dbReference>
<dbReference type="InterPro" id="IPR036864">
    <property type="entry name" value="Zn2-C6_fun-type_DNA-bd_sf"/>
</dbReference>
<dbReference type="RefSeq" id="XP_046113742.1">
    <property type="nucleotide sequence ID" value="XM_046259778.1"/>
</dbReference>
<dbReference type="InterPro" id="IPR001138">
    <property type="entry name" value="Zn2Cys6_DnaBD"/>
</dbReference>
<evidence type="ECO:0000313" key="6">
    <source>
        <dbReference type="EMBL" id="KAG9249818.1"/>
    </source>
</evidence>
<organism evidence="6 7">
    <name type="scientific">Emericellopsis atlantica</name>
    <dbReference type="NCBI Taxonomy" id="2614577"/>
    <lineage>
        <taxon>Eukaryota</taxon>
        <taxon>Fungi</taxon>
        <taxon>Dikarya</taxon>
        <taxon>Ascomycota</taxon>
        <taxon>Pezizomycotina</taxon>
        <taxon>Sordariomycetes</taxon>
        <taxon>Hypocreomycetidae</taxon>
        <taxon>Hypocreales</taxon>
        <taxon>Bionectriaceae</taxon>
        <taxon>Emericellopsis</taxon>
    </lineage>
</organism>
<dbReference type="Pfam" id="PF00172">
    <property type="entry name" value="Zn_clus"/>
    <property type="match status" value="1"/>
</dbReference>
<feature type="compositionally biased region" description="Low complexity" evidence="4">
    <location>
        <begin position="1"/>
        <end position="21"/>
    </location>
</feature>
<dbReference type="CDD" id="cd00067">
    <property type="entry name" value="GAL4"/>
    <property type="match status" value="1"/>
</dbReference>